<evidence type="ECO:0000313" key="6">
    <source>
        <dbReference type="Proteomes" id="UP000248021"/>
    </source>
</evidence>
<evidence type="ECO:0000256" key="2">
    <source>
        <dbReference type="ARBA" id="ARBA00023015"/>
    </source>
</evidence>
<dbReference type="GO" id="GO:0003700">
    <property type="term" value="F:DNA-binding transcription factor activity"/>
    <property type="evidence" value="ECO:0007669"/>
    <property type="project" value="InterPro"/>
</dbReference>
<dbReference type="InterPro" id="IPR050950">
    <property type="entry name" value="HTH-type_LysR_regulators"/>
</dbReference>
<keyword evidence="4" id="KW-0804">Transcription</keyword>
<dbReference type="Gene3D" id="1.10.10.10">
    <property type="entry name" value="Winged helix-like DNA-binding domain superfamily/Winged helix DNA-binding domain"/>
    <property type="match status" value="1"/>
</dbReference>
<accession>A0A2V3UAW5</accession>
<dbReference type="PRINTS" id="PR00039">
    <property type="entry name" value="HTHLYSR"/>
</dbReference>
<organism evidence="5 6">
    <name type="scientific">Chelatococcus asaccharovorans</name>
    <dbReference type="NCBI Taxonomy" id="28210"/>
    <lineage>
        <taxon>Bacteria</taxon>
        <taxon>Pseudomonadati</taxon>
        <taxon>Pseudomonadota</taxon>
        <taxon>Alphaproteobacteria</taxon>
        <taxon>Hyphomicrobiales</taxon>
        <taxon>Chelatococcaceae</taxon>
        <taxon>Chelatococcus</taxon>
    </lineage>
</organism>
<dbReference type="Pfam" id="PF00126">
    <property type="entry name" value="HTH_1"/>
    <property type="match status" value="1"/>
</dbReference>
<protein>
    <submittedName>
        <fullName evidence="5">LysR family transcriptional regulator</fullName>
    </submittedName>
</protein>
<dbReference type="RefSeq" id="WP_146227288.1">
    <property type="nucleotide sequence ID" value="NZ_CAKNFM010000006.1"/>
</dbReference>
<keyword evidence="2" id="KW-0805">Transcription regulation</keyword>
<reference evidence="5 6" key="1">
    <citation type="submission" date="2018-05" db="EMBL/GenBank/DDBJ databases">
        <title>Genomic Encyclopedia of Type Strains, Phase IV (KMG-IV): sequencing the most valuable type-strain genomes for metagenomic binning, comparative biology and taxonomic classification.</title>
        <authorList>
            <person name="Goeker M."/>
        </authorList>
    </citation>
    <scope>NUCLEOTIDE SEQUENCE [LARGE SCALE GENOMIC DNA]</scope>
    <source>
        <strain evidence="5 6">DSM 6462</strain>
    </source>
</reference>
<dbReference type="GO" id="GO:0003677">
    <property type="term" value="F:DNA binding"/>
    <property type="evidence" value="ECO:0007669"/>
    <property type="project" value="UniProtKB-KW"/>
</dbReference>
<keyword evidence="6" id="KW-1185">Reference proteome</keyword>
<dbReference type="SUPFAM" id="SSF53850">
    <property type="entry name" value="Periplasmic binding protein-like II"/>
    <property type="match status" value="1"/>
</dbReference>
<dbReference type="Proteomes" id="UP000248021">
    <property type="component" value="Unassembled WGS sequence"/>
</dbReference>
<evidence type="ECO:0000313" key="5">
    <source>
        <dbReference type="EMBL" id="PXW61577.1"/>
    </source>
</evidence>
<dbReference type="PANTHER" id="PTHR30419">
    <property type="entry name" value="HTH-TYPE TRANSCRIPTIONAL REGULATOR YBHD"/>
    <property type="match status" value="1"/>
</dbReference>
<keyword evidence="3" id="KW-0238">DNA-binding</keyword>
<sequence>MDVLGLQAFIQIAESGSFRRAAVAMNLSQTALSHRIRKLETDIGLSLLQRTTRTVTLTRAGQEFFPKARDMMVRLSALYEDLRIEGQRARERVSIGCLGSLGELYLPRVLRIFREQNPDTTVVIYDEHAAMLSDRVAAGEAQFALTILGAQRWAEKMRVLYEEDFVAAVPAGHPLEDRAQLTWADLVGYPLARISTTTSHGVILSESLSDLMHQLDWRYEVQRTYMAGTLVLAGLAITVLPRAAIPVSDTVRIIPISNPTIKRTVGIISQEGVPLPPKAHQLLRILLREIAQSRKTTG</sequence>
<gene>
    <name evidence="5" type="ORF">C7450_10393</name>
</gene>
<dbReference type="AlphaFoldDB" id="A0A2V3UAW5"/>
<evidence type="ECO:0000256" key="1">
    <source>
        <dbReference type="ARBA" id="ARBA00009437"/>
    </source>
</evidence>
<dbReference type="PANTHER" id="PTHR30419:SF8">
    <property type="entry name" value="NITROGEN ASSIMILATION TRANSCRIPTIONAL ACTIVATOR-RELATED"/>
    <property type="match status" value="1"/>
</dbReference>
<dbReference type="PROSITE" id="PS50931">
    <property type="entry name" value="HTH_LYSR"/>
    <property type="match status" value="1"/>
</dbReference>
<dbReference type="InterPro" id="IPR036388">
    <property type="entry name" value="WH-like_DNA-bd_sf"/>
</dbReference>
<dbReference type="Pfam" id="PF03466">
    <property type="entry name" value="LysR_substrate"/>
    <property type="match status" value="1"/>
</dbReference>
<name>A0A2V3UAW5_9HYPH</name>
<comment type="similarity">
    <text evidence="1">Belongs to the LysR transcriptional regulatory family.</text>
</comment>
<dbReference type="InterPro" id="IPR000847">
    <property type="entry name" value="LysR_HTH_N"/>
</dbReference>
<comment type="caution">
    <text evidence="5">The sequence shown here is derived from an EMBL/GenBank/DDBJ whole genome shotgun (WGS) entry which is preliminary data.</text>
</comment>
<evidence type="ECO:0000256" key="3">
    <source>
        <dbReference type="ARBA" id="ARBA00023125"/>
    </source>
</evidence>
<dbReference type="Gene3D" id="3.40.190.10">
    <property type="entry name" value="Periplasmic binding protein-like II"/>
    <property type="match status" value="2"/>
</dbReference>
<proteinExistence type="inferred from homology"/>
<dbReference type="InterPro" id="IPR005119">
    <property type="entry name" value="LysR_subst-bd"/>
</dbReference>
<evidence type="ECO:0000256" key="4">
    <source>
        <dbReference type="ARBA" id="ARBA00023163"/>
    </source>
</evidence>
<dbReference type="InterPro" id="IPR036390">
    <property type="entry name" value="WH_DNA-bd_sf"/>
</dbReference>
<dbReference type="SUPFAM" id="SSF46785">
    <property type="entry name" value="Winged helix' DNA-binding domain"/>
    <property type="match status" value="1"/>
</dbReference>
<dbReference type="EMBL" id="QJJK01000003">
    <property type="protein sequence ID" value="PXW61577.1"/>
    <property type="molecule type" value="Genomic_DNA"/>
</dbReference>
<dbReference type="FunFam" id="1.10.10.10:FF:000001">
    <property type="entry name" value="LysR family transcriptional regulator"/>
    <property type="match status" value="1"/>
</dbReference>
<dbReference type="OrthoDB" id="8437302at2"/>
<dbReference type="GO" id="GO:0005829">
    <property type="term" value="C:cytosol"/>
    <property type="evidence" value="ECO:0007669"/>
    <property type="project" value="TreeGrafter"/>
</dbReference>